<keyword evidence="3" id="KW-1185">Reference proteome</keyword>
<evidence type="ECO:0000313" key="3">
    <source>
        <dbReference type="Proteomes" id="UP000036185"/>
    </source>
</evidence>
<dbReference type="Proteomes" id="UP000036185">
    <property type="component" value="Chromosome"/>
</dbReference>
<dbReference type="EMBL" id="CP011913">
    <property type="protein sequence ID" value="AKN76023.1"/>
    <property type="molecule type" value="Genomic_DNA"/>
</dbReference>
<feature type="compositionally biased region" description="Basic and acidic residues" evidence="1">
    <location>
        <begin position="14"/>
        <end position="28"/>
    </location>
</feature>
<organism evidence="2 3">
    <name type="scientific">Corynebacterium ulcerans FRC58</name>
    <dbReference type="NCBI Taxonomy" id="1408268"/>
    <lineage>
        <taxon>Bacteria</taxon>
        <taxon>Bacillati</taxon>
        <taxon>Actinomycetota</taxon>
        <taxon>Actinomycetes</taxon>
        <taxon>Mycobacteriales</taxon>
        <taxon>Corynebacteriaceae</taxon>
        <taxon>Corynebacterium</taxon>
    </lineage>
</organism>
<name>A0ABN4GQQ9_CORUL</name>
<sequence>MPEDTGNAPTPTKVHSDRLSNTQREAHHYNNPPPNSLGMI</sequence>
<reference evidence="2 3" key="1">
    <citation type="journal article" date="2014" name="Int. J. Syst. Evol. Microbiol.">
        <title>Draft Genome Sequence of Corynebacterium ulcerans FRC58, Isolated from the Bronchitic Aspiration of a Patient in France.</title>
        <authorList>
            <person name="Silva Ado S."/>
            <person name="Barauna R.A."/>
            <person name="de Sa P.C."/>
            <person name="das Gracas D.A."/>
            <person name="Carneiro A.R."/>
            <person name="Thouvenin M."/>
            <person name="Azevedo V."/>
            <person name="Badell E."/>
            <person name="Guiso N."/>
            <person name="da Silva A.L."/>
            <person name="Ramos R.T."/>
        </authorList>
    </citation>
    <scope>NUCLEOTIDE SEQUENCE [LARGE SCALE GENOMIC DNA]</scope>
    <source>
        <strain evidence="2 3">FRC58</strain>
    </source>
</reference>
<proteinExistence type="predicted"/>
<evidence type="ECO:0000256" key="1">
    <source>
        <dbReference type="SAM" id="MobiDB-lite"/>
    </source>
</evidence>
<feature type="compositionally biased region" description="Pro residues" evidence="1">
    <location>
        <begin position="31"/>
        <end position="40"/>
    </location>
</feature>
<feature type="region of interest" description="Disordered" evidence="1">
    <location>
        <begin position="1"/>
        <end position="40"/>
    </location>
</feature>
<gene>
    <name evidence="2" type="ORF">CulFRC58_0169</name>
</gene>
<accession>A0ABN4GQQ9</accession>
<protein>
    <submittedName>
        <fullName evidence="2">Uncharacterized protein</fullName>
    </submittedName>
</protein>
<evidence type="ECO:0000313" key="2">
    <source>
        <dbReference type="EMBL" id="AKN76023.1"/>
    </source>
</evidence>